<dbReference type="InterPro" id="IPR002890">
    <property type="entry name" value="MG2"/>
</dbReference>
<dbReference type="Proteomes" id="UP000199347">
    <property type="component" value="Unassembled WGS sequence"/>
</dbReference>
<evidence type="ECO:0000313" key="10">
    <source>
        <dbReference type="Proteomes" id="UP000199347"/>
    </source>
</evidence>
<dbReference type="InterPro" id="IPR041203">
    <property type="entry name" value="Bact_A2M_MG5"/>
</dbReference>
<feature type="domain" description="Apple" evidence="6">
    <location>
        <begin position="39"/>
        <end position="100"/>
    </location>
</feature>
<dbReference type="PANTHER" id="PTHR40094">
    <property type="entry name" value="ALPHA-2-MACROGLOBULIN HOMOLOG"/>
    <property type="match status" value="1"/>
</dbReference>
<dbReference type="GO" id="GO:0006508">
    <property type="term" value="P:proteolysis"/>
    <property type="evidence" value="ECO:0007669"/>
    <property type="project" value="InterPro"/>
</dbReference>
<dbReference type="InterPro" id="IPR003609">
    <property type="entry name" value="Pan_app"/>
</dbReference>
<dbReference type="SMART" id="SM00223">
    <property type="entry name" value="APPLE"/>
    <property type="match status" value="1"/>
</dbReference>
<evidence type="ECO:0000256" key="1">
    <source>
        <dbReference type="ARBA" id="ARBA00010556"/>
    </source>
</evidence>
<reference evidence="9 10" key="1">
    <citation type="submission" date="2016-10" db="EMBL/GenBank/DDBJ databases">
        <authorList>
            <person name="de Groot N.N."/>
        </authorList>
    </citation>
    <scope>NUCLEOTIDE SEQUENCE [LARGE SCALE GENOMIC DNA]</scope>
    <source>
        <strain evidence="9 10">DSM 2698</strain>
    </source>
</reference>
<dbReference type="Pfam" id="PF07678">
    <property type="entry name" value="TED_complement"/>
    <property type="match status" value="1"/>
</dbReference>
<dbReference type="PANTHER" id="PTHR40094:SF1">
    <property type="entry name" value="UBIQUITIN DOMAIN-CONTAINING PROTEIN"/>
    <property type="match status" value="1"/>
</dbReference>
<proteinExistence type="inferred from homology"/>
<evidence type="ECO:0000256" key="3">
    <source>
        <dbReference type="ARBA" id="ARBA00022737"/>
    </source>
</evidence>
<dbReference type="InterPro" id="IPR000177">
    <property type="entry name" value="Apple"/>
</dbReference>
<dbReference type="GO" id="GO:0005615">
    <property type="term" value="C:extracellular space"/>
    <property type="evidence" value="ECO:0007669"/>
    <property type="project" value="InterPro"/>
</dbReference>
<evidence type="ECO:0000259" key="8">
    <source>
        <dbReference type="SMART" id="SM01360"/>
    </source>
</evidence>
<keyword evidence="2 5" id="KW-0732">Signal</keyword>
<keyword evidence="10" id="KW-1185">Reference proteome</keyword>
<protein>
    <recommendedName>
        <fullName evidence="11">Apple domain-containing protein</fullName>
    </recommendedName>
</protein>
<dbReference type="InterPro" id="IPR051802">
    <property type="entry name" value="YfhM-like"/>
</dbReference>
<dbReference type="InterPro" id="IPR001599">
    <property type="entry name" value="Macroglobln_a2"/>
</dbReference>
<dbReference type="Pfam" id="PF00024">
    <property type="entry name" value="PAN_1"/>
    <property type="match status" value="1"/>
</dbReference>
<dbReference type="InterPro" id="IPR008930">
    <property type="entry name" value="Terpenoid_cyclase/PrenylTrfase"/>
</dbReference>
<dbReference type="Pfam" id="PF01835">
    <property type="entry name" value="MG2"/>
    <property type="match status" value="1"/>
</dbReference>
<dbReference type="Pfam" id="PF17973">
    <property type="entry name" value="bMG10"/>
    <property type="match status" value="1"/>
</dbReference>
<dbReference type="GO" id="GO:0004866">
    <property type="term" value="F:endopeptidase inhibitor activity"/>
    <property type="evidence" value="ECO:0007669"/>
    <property type="project" value="InterPro"/>
</dbReference>
<dbReference type="OrthoDB" id="9767116at2"/>
<evidence type="ECO:0000256" key="2">
    <source>
        <dbReference type="ARBA" id="ARBA00022729"/>
    </source>
</evidence>
<feature type="chain" id="PRO_5011729247" description="Apple domain-containing protein" evidence="5">
    <location>
        <begin position="30"/>
        <end position="1826"/>
    </location>
</feature>
<dbReference type="SMART" id="SM01419">
    <property type="entry name" value="Thiol-ester_cl"/>
    <property type="match status" value="1"/>
</dbReference>
<dbReference type="InterPro" id="IPR021868">
    <property type="entry name" value="Alpha_2_Macroglob_MG3"/>
</dbReference>
<dbReference type="InterPro" id="IPR041246">
    <property type="entry name" value="Bact_MG10"/>
</dbReference>
<dbReference type="SMART" id="SM01359">
    <property type="entry name" value="A2M_N_2"/>
    <property type="match status" value="1"/>
</dbReference>
<dbReference type="SUPFAM" id="SSF48239">
    <property type="entry name" value="Terpenoid cyclases/Protein prenyltransferases"/>
    <property type="match status" value="1"/>
</dbReference>
<comment type="similarity">
    <text evidence="1">Belongs to the protease inhibitor I39 (alpha-2-macroglobulin) family. Bacterial alpha-2-macroglobulin subfamily.</text>
</comment>
<gene>
    <name evidence="9" type="ORF">SAMN03080610_02956</name>
</gene>
<dbReference type="CDD" id="cd02891">
    <property type="entry name" value="A2M_like"/>
    <property type="match status" value="1"/>
</dbReference>
<feature type="signal peptide" evidence="5">
    <location>
        <begin position="1"/>
        <end position="29"/>
    </location>
</feature>
<dbReference type="PIRSF" id="PIRSF038980">
    <property type="entry name" value="A2M_bac"/>
    <property type="match status" value="1"/>
</dbReference>
<dbReference type="InterPro" id="IPR041462">
    <property type="entry name" value="Bact_A2M_MG6"/>
</dbReference>
<dbReference type="Pfam" id="PF11974">
    <property type="entry name" value="bMG3"/>
    <property type="match status" value="1"/>
</dbReference>
<evidence type="ECO:0000256" key="4">
    <source>
        <dbReference type="ARBA" id="ARBA00023157"/>
    </source>
</evidence>
<dbReference type="Pfam" id="PF21142">
    <property type="entry name" value="A2M_bMG2"/>
    <property type="match status" value="1"/>
</dbReference>
<evidence type="ECO:0000256" key="5">
    <source>
        <dbReference type="SAM" id="SignalP"/>
    </source>
</evidence>
<dbReference type="Pfam" id="PF17972">
    <property type="entry name" value="bMG5"/>
    <property type="match status" value="1"/>
</dbReference>
<dbReference type="CDD" id="cd01100">
    <property type="entry name" value="APPLE_Factor_XI_like"/>
    <property type="match status" value="1"/>
</dbReference>
<keyword evidence="3" id="KW-0677">Repeat</keyword>
<evidence type="ECO:0000313" key="9">
    <source>
        <dbReference type="EMBL" id="SCZ42668.1"/>
    </source>
</evidence>
<sequence length="1826" mass="195988">MVALFRGFPAALAAFAVVFLTLQPEPASAQAQERRLLTTEGADYFGGDYDVIKDVELEGCKRACVVDGRCAAFTYNTNAKWCFLKEEVGELRAVKTAISGRIITSNLPTLSLAEERTAELSFLPSRFLDEARHLSGDLARAESAPSLDAALAMADDAAANGNYLFAATKLKSALKMAPDRVDLWLRLAAVSAEATSDDWQTRQRLSEERTAAAVDAYLHARGSRDRAAALALLARSLGERNEWKPAIKAYRASLALEELPDVRNAYESAVAEHGFRIVDHQVDSDAAAPRICLNFSDQLPATRSDLSDFVSIENADNLAVEAEGQQICISGVEHGRRYHITARAGLPSADGEALLKSASLDIYVRDRSPAVRFSGNAYVVPAGGSASLPVTTVNTSTVKASLYWIADRGIADTLRNGNFLDQLSQWQADEIESERGRKVWEGSVDVETRLNREVVSAIPIGELVDDLEPGIYVLVASAENDAQDWGAKATQWFLASDLGLATFAGNDGLNVSLRSLASAKPVEGVHLRLIATSNEILGEANTDADGKANFAPGLIRGTGGMAPALLAAETKDGDYNFLDLTKPSFDLTDRGVEGRAAPGPVDVFLTTERGIYRVGETVYLTALARDSRSRALTDLPLTAKITRPDGKEDRQELLEDEGLGGALAEIALSDNAMRGQWRVSIHTDPKKPAIAETTFLVEDFQPERLDFTLETEATRFEPANPPEITADARFLYGAPAADLDVEAETIVSTADEIEGWAGYRFGLADETFDTQTAPQSGLATDENGHLAFRPQLPETAVSSHPLKATVNVRVIDTSGRPVERSLTLPLAGDTPRLGIKPAFEDEVGENSTANFSVIALSDDGSRIAADGLSWTLSKIDTNYQWYRSDGRWNYETIETRQRVASGDFSVAAEDPAKIAADVEWGKYELEVAKADGSLLPASMTFEAGWYSAPKTLETPEFLKLSLDKERYRIGDTATVHLEPRFAGIAQVMVIDDRIVATKSVEVSEGSTEIELPVTEDWGAGAYVTAALYRPMDLEAKRMPARAVGLSWAGVENPEQRLAVTIDAPESTRPRQAFEASVEIADLAEGEEAYVTLAAVDLGILNLTGFETPDPESYYLGQRRLGVEIRDIYSSLIDRFQGAPGRVRTGGDAALARFEGPAPTENLVAWHSGIVKAGPDGKVTVSVPIGDFNGTVRLMALAWSEKGVGHAENDVLVRDPVVVSTALPQFMAPGDQSRLALDLTHVEGPAGAVSVEVASSDDDIVSVAGSPVETNLAENARSQLLLPVTAGKEGDATLSVRLTTPSGEVLEKDLALTVRDATPEVVRTSFVTLAPGGSVDLSSDLLDGLIPGTGKVRVSASGAGRIDVPQILRKLDRYPYGCAEQLTSRALPLVYLNDVAVAAGLGSDAETDKRIDKAIEAVLAYQSSNGGFGLWGPGSDDLWLDAYVSDFLTRARRAGHAVPDTAFTIALDNLKNRIAYASDFSDGGEDIAYALYVLAENGRAAIGDLRYYAETKLGDFATPLAKAQIGAGLALYGDRSLSQTVFRRAVSELENASSDERRSDYGSKLRDGAAILTLASETSADSVDLPLLANFVADRRAEEKRTSTQEDAWSLMAAHALMQSAARPELEVAGERYDGPMSAVIEEDALQGEGPKIANLASSPVDVAISTSGKPASPEPASGNGYLIARETFTLEGDPIDPSHVAQGDRLVVVLTVTAEQTGSGHLILDDPLPAGFEIDNPNILRSGDVGTLDWLDLSTEPAHVEFRADRFVAALDRQSDDKTRFSLAYMVRAVSPGDFVQPAATIEDMYEPELRARTGSGRVHVEGPLR</sequence>
<dbReference type="EMBL" id="FMVW01000007">
    <property type="protein sequence ID" value="SCZ42668.1"/>
    <property type="molecule type" value="Genomic_DNA"/>
</dbReference>
<feature type="domain" description="Alpha-2-macroglobulin bait region" evidence="7">
    <location>
        <begin position="958"/>
        <end position="1102"/>
    </location>
</feature>
<dbReference type="STRING" id="1120955.SAMN03080610_02956"/>
<dbReference type="InterPro" id="IPR011626">
    <property type="entry name" value="Alpha-macroglobulin_TED"/>
</dbReference>
<dbReference type="Pfam" id="PF00207">
    <property type="entry name" value="A2M"/>
    <property type="match status" value="1"/>
</dbReference>
<evidence type="ECO:0008006" key="11">
    <source>
        <dbReference type="Google" id="ProtNLM"/>
    </source>
</evidence>
<dbReference type="Gene3D" id="2.60.40.1930">
    <property type="match status" value="1"/>
</dbReference>
<dbReference type="InterPro" id="IPR047565">
    <property type="entry name" value="Alpha-macroglob_thiol-ester_cl"/>
</dbReference>
<dbReference type="InterPro" id="IPR026284">
    <property type="entry name" value="A2MG_proteobact"/>
</dbReference>
<accession>A0A1G5P0D6</accession>
<name>A0A1G5P0D6_AFIMA</name>
<dbReference type="InterPro" id="IPR011625">
    <property type="entry name" value="A2M_N_BRD"/>
</dbReference>
<dbReference type="RefSeq" id="WP_092814834.1">
    <property type="nucleotide sequence ID" value="NZ_FMVW01000007.1"/>
</dbReference>
<dbReference type="Gene3D" id="1.50.10.20">
    <property type="match status" value="1"/>
</dbReference>
<dbReference type="InterPro" id="IPR049120">
    <property type="entry name" value="A2M_bMG2"/>
</dbReference>
<evidence type="ECO:0000259" key="6">
    <source>
        <dbReference type="SMART" id="SM00223"/>
    </source>
</evidence>
<feature type="domain" description="Alpha-2-macroglobulin" evidence="8">
    <location>
        <begin position="1163"/>
        <end position="1252"/>
    </location>
</feature>
<keyword evidence="4" id="KW-1015">Disulfide bond</keyword>
<organism evidence="9 10">
    <name type="scientific">Afifella marina DSM 2698</name>
    <dbReference type="NCBI Taxonomy" id="1120955"/>
    <lineage>
        <taxon>Bacteria</taxon>
        <taxon>Pseudomonadati</taxon>
        <taxon>Pseudomonadota</taxon>
        <taxon>Alphaproteobacteria</taxon>
        <taxon>Hyphomicrobiales</taxon>
        <taxon>Afifellaceae</taxon>
        <taxon>Afifella</taxon>
    </lineage>
</organism>
<evidence type="ECO:0000259" key="7">
    <source>
        <dbReference type="SMART" id="SM01359"/>
    </source>
</evidence>
<dbReference type="Pfam" id="PF17962">
    <property type="entry name" value="bMG6"/>
    <property type="match status" value="1"/>
</dbReference>
<dbReference type="SMART" id="SM01360">
    <property type="entry name" value="A2M"/>
    <property type="match status" value="1"/>
</dbReference>
<dbReference type="Pfam" id="PF07703">
    <property type="entry name" value="A2M_BRD"/>
    <property type="match status" value="1"/>
</dbReference>
<dbReference type="Gene3D" id="3.50.4.10">
    <property type="entry name" value="Hepatocyte Growth Factor"/>
    <property type="match status" value="1"/>
</dbReference>